<dbReference type="SUPFAM" id="SSF51126">
    <property type="entry name" value="Pectin lyase-like"/>
    <property type="match status" value="1"/>
</dbReference>
<accession>A0ABT6TEI3</accession>
<dbReference type="InterPro" id="IPR012334">
    <property type="entry name" value="Pectin_lyas_fold"/>
</dbReference>
<sequence>MDDWKKGVAGGGSDSLIREVEELDGSVAEIYVDACDEAGCAEESADGSPARPYPTIRAAQAAARALAGTGYEGRIDVRIRAGTYALSEPLRLGSADTGGGRCQVAYRCDDESDGAEPPILSGGVAIADWEPWQNGIWRAKVPQGVRPRTLYADGARIDKARLPAVGYYETEPASERDGICVGVLPAGDAAAFEQAATVCAGMQAFVWPGEGEWNWFSETIPVRKADAEKRRIDFARPATWGIGGGSRYYLQGSLAFLREPGQFHFDEASRVLYYRPVTGTPLEQRVIAPALHRVVEIVGDGERQPVSGIALRGLELAFTDFYDDYRIVPDEEAANTEPDGQRNGLVYIRDADSVAIDGCRLRFSGSSGVLLDRCALNVKLTRNVVEHVGHHGIYAVGYAPGEGAFRDSDAANLNKGHLIADNEILHGGELVGHGAGIQLYQCGDCDIAHNRIAHMPRYGISMKGVRQGAMPKTLWGIPVTWDNHWDFLFARNNRIRHNDISDVMTDSQDGGMIESWGVGLGNLIRGNRLHHSGIRFSFGFGIYLDDASDGFTVTHNVLDHLYSADTGKLWMAIFAKGIGNVIANNLIVDNPAAVNAIGTQEMVGEANRELAIERNIVSNAGRMYGFVNWRPERLARADRNLYWNGGAPRLISGELPEPAVPLGENPAWGFDYDWETWLSVSEGRFEANSVVADPLFASGEEGGYRLRPDSPAYGLGWEDIDWSLIGPRRRQHD</sequence>
<dbReference type="Gene3D" id="2.160.20.10">
    <property type="entry name" value="Single-stranded right-handed beta-helix, Pectin lyase-like"/>
    <property type="match status" value="1"/>
</dbReference>
<feature type="domain" description="Right handed beta helix" evidence="1">
    <location>
        <begin position="346"/>
        <end position="463"/>
    </location>
</feature>
<dbReference type="PANTHER" id="PTHR36453">
    <property type="entry name" value="SECRETED PROTEIN-RELATED"/>
    <property type="match status" value="1"/>
</dbReference>
<name>A0ABT6TEI3_9BACL</name>
<dbReference type="RefSeq" id="WP_282908054.1">
    <property type="nucleotide sequence ID" value="NZ_JAGRPV010000001.1"/>
</dbReference>
<dbReference type="EMBL" id="JAGRPV010000001">
    <property type="protein sequence ID" value="MDI4645095.1"/>
    <property type="molecule type" value="Genomic_DNA"/>
</dbReference>
<evidence type="ECO:0000313" key="2">
    <source>
        <dbReference type="EMBL" id="MDI4645095.1"/>
    </source>
</evidence>
<dbReference type="Pfam" id="PF13229">
    <property type="entry name" value="Beta_helix"/>
    <property type="match status" value="1"/>
</dbReference>
<dbReference type="PANTHER" id="PTHR36453:SF1">
    <property type="entry name" value="RIGHT HANDED BETA HELIX DOMAIN-CONTAINING PROTEIN"/>
    <property type="match status" value="1"/>
</dbReference>
<dbReference type="SMART" id="SM00710">
    <property type="entry name" value="PbH1"/>
    <property type="match status" value="7"/>
</dbReference>
<dbReference type="InterPro" id="IPR011050">
    <property type="entry name" value="Pectin_lyase_fold/virulence"/>
</dbReference>
<dbReference type="InterPro" id="IPR039448">
    <property type="entry name" value="Beta_helix"/>
</dbReference>
<evidence type="ECO:0000259" key="1">
    <source>
        <dbReference type="Pfam" id="PF13229"/>
    </source>
</evidence>
<protein>
    <submittedName>
        <fullName evidence="2">Right-handed parallel beta-helix repeat-containing protein</fullName>
    </submittedName>
</protein>
<organism evidence="2 3">
    <name type="scientific">Cohnella hashimotonis</name>
    <dbReference type="NCBI Taxonomy" id="2826895"/>
    <lineage>
        <taxon>Bacteria</taxon>
        <taxon>Bacillati</taxon>
        <taxon>Bacillota</taxon>
        <taxon>Bacilli</taxon>
        <taxon>Bacillales</taxon>
        <taxon>Paenibacillaceae</taxon>
        <taxon>Cohnella</taxon>
    </lineage>
</organism>
<dbReference type="Proteomes" id="UP001161691">
    <property type="component" value="Unassembled WGS sequence"/>
</dbReference>
<comment type="caution">
    <text evidence="2">The sequence shown here is derived from an EMBL/GenBank/DDBJ whole genome shotgun (WGS) entry which is preliminary data.</text>
</comment>
<proteinExistence type="predicted"/>
<reference evidence="2" key="1">
    <citation type="submission" date="2023-04" db="EMBL/GenBank/DDBJ databases">
        <title>Comparative genomic analysis of Cohnella hashimotonis sp. nov., isolated from the International Space Station.</title>
        <authorList>
            <person name="Venkateswaran K."/>
            <person name="Simpson A."/>
        </authorList>
    </citation>
    <scope>NUCLEOTIDE SEQUENCE</scope>
    <source>
        <strain evidence="2">F6_2S_P_1</strain>
    </source>
</reference>
<keyword evidence="3" id="KW-1185">Reference proteome</keyword>
<gene>
    <name evidence="2" type="ORF">KB449_08995</name>
</gene>
<dbReference type="InterPro" id="IPR006626">
    <property type="entry name" value="PbH1"/>
</dbReference>
<evidence type="ECO:0000313" key="3">
    <source>
        <dbReference type="Proteomes" id="UP001161691"/>
    </source>
</evidence>